<dbReference type="GO" id="GO:0034553">
    <property type="term" value="P:mitochondrial respiratory chain complex II assembly"/>
    <property type="evidence" value="ECO:0007669"/>
    <property type="project" value="TreeGrafter"/>
</dbReference>
<dbReference type="HOGENOM" id="CLU_101052_0_1_1"/>
<organism evidence="4 5">
    <name type="scientific">Ophiostoma piceae (strain UAMH 11346)</name>
    <name type="common">Sap stain fungus</name>
    <dbReference type="NCBI Taxonomy" id="1262450"/>
    <lineage>
        <taxon>Eukaryota</taxon>
        <taxon>Fungi</taxon>
        <taxon>Dikarya</taxon>
        <taxon>Ascomycota</taxon>
        <taxon>Pezizomycotina</taxon>
        <taxon>Sordariomycetes</taxon>
        <taxon>Sordariomycetidae</taxon>
        <taxon>Ophiostomatales</taxon>
        <taxon>Ophiostomataceae</taxon>
        <taxon>Ophiostoma</taxon>
    </lineage>
</organism>
<proteinExistence type="inferred from homology"/>
<dbReference type="EMBL" id="KE148171">
    <property type="protein sequence ID" value="EPE03035.1"/>
    <property type="molecule type" value="Genomic_DNA"/>
</dbReference>
<dbReference type="Pfam" id="PF07896">
    <property type="entry name" value="DUF1674"/>
    <property type="match status" value="1"/>
</dbReference>
<evidence type="ECO:0000256" key="3">
    <source>
        <dbReference type="SAM" id="MobiDB-lite"/>
    </source>
</evidence>
<evidence type="ECO:0000313" key="4">
    <source>
        <dbReference type="EMBL" id="EPE03035.1"/>
    </source>
</evidence>
<comment type="similarity">
    <text evidence="1">Belongs to the SDHAF4 family.</text>
</comment>
<dbReference type="Proteomes" id="UP000016923">
    <property type="component" value="Unassembled WGS sequence"/>
</dbReference>
<feature type="region of interest" description="Disordered" evidence="3">
    <location>
        <begin position="148"/>
        <end position="172"/>
    </location>
</feature>
<dbReference type="InterPro" id="IPR012875">
    <property type="entry name" value="SDHF4"/>
</dbReference>
<keyword evidence="5" id="KW-1185">Reference proteome</keyword>
<dbReference type="VEuPathDB" id="FungiDB:F503_08649"/>
<dbReference type="STRING" id="1262450.S3CQW0"/>
<dbReference type="GO" id="GO:0005739">
    <property type="term" value="C:mitochondrion"/>
    <property type="evidence" value="ECO:0007669"/>
    <property type="project" value="TreeGrafter"/>
</dbReference>
<dbReference type="PANTHER" id="PTHR28524:SF3">
    <property type="entry name" value="SUCCINATE DEHYDROGENASE ASSEMBLY FACTOR 4, MITOCHONDRIAL"/>
    <property type="match status" value="1"/>
</dbReference>
<gene>
    <name evidence="4" type="ORF">F503_08649</name>
</gene>
<dbReference type="PANTHER" id="PTHR28524">
    <property type="entry name" value="SUCCINATE DEHYDROGENASE ASSEMBLY FACTOR 4, MITOCHONDRIAL"/>
    <property type="match status" value="1"/>
</dbReference>
<dbReference type="eggNOG" id="ENOG502S6UN">
    <property type="taxonomic scope" value="Eukaryota"/>
</dbReference>
<sequence>MHPFTLRAVARTLRPNTIRAALRTPLCSPLAATPVRCLSWDAQPSPPRLPPDQQAEFEKLVKEAQESAAAASLADAIKDAVALSDARAKAVAAAELEDERNEAALHAEKAERAESAAAATVTANQSVNVSTSATAGLNGNPIEGVWRGAPPEFEGERNPRTGEVGGPKNEPLRWGAAGDWSYNGRVTDF</sequence>
<reference evidence="4 5" key="1">
    <citation type="journal article" date="2013" name="BMC Genomics">
        <title>The genome and transcriptome of the pine saprophyte Ophiostoma piceae, and a comparison with the bark beetle-associated pine pathogen Grosmannia clavigera.</title>
        <authorList>
            <person name="Haridas S."/>
            <person name="Wang Y."/>
            <person name="Lim L."/>
            <person name="Massoumi Alamouti S."/>
            <person name="Jackman S."/>
            <person name="Docking R."/>
            <person name="Robertson G."/>
            <person name="Birol I."/>
            <person name="Bohlmann J."/>
            <person name="Breuil C."/>
        </authorList>
    </citation>
    <scope>NUCLEOTIDE SEQUENCE [LARGE SCALE GENOMIC DNA]</scope>
    <source>
        <strain evidence="4 5">UAMH 11346</strain>
    </source>
</reference>
<accession>S3CQW0</accession>
<evidence type="ECO:0000313" key="5">
    <source>
        <dbReference type="Proteomes" id="UP000016923"/>
    </source>
</evidence>
<evidence type="ECO:0000256" key="1">
    <source>
        <dbReference type="ARBA" id="ARBA00005701"/>
    </source>
</evidence>
<evidence type="ECO:0000256" key="2">
    <source>
        <dbReference type="ARBA" id="ARBA00022170"/>
    </source>
</evidence>
<dbReference type="OMA" id="NHKVNES"/>
<name>S3CQW0_OPHP1</name>
<protein>
    <recommendedName>
        <fullName evidence="2">Succinate dehydrogenase assembly factor 4, mitochondrial</fullName>
    </recommendedName>
</protein>
<dbReference type="AlphaFoldDB" id="S3CQW0"/>
<dbReference type="OrthoDB" id="201362at2759"/>